<keyword evidence="1" id="KW-1133">Transmembrane helix</keyword>
<evidence type="ECO:0000256" key="1">
    <source>
        <dbReference type="SAM" id="Phobius"/>
    </source>
</evidence>
<dbReference type="EMBL" id="AWWV01006001">
    <property type="protein sequence ID" value="OMP03641.1"/>
    <property type="molecule type" value="Genomic_DNA"/>
</dbReference>
<comment type="caution">
    <text evidence="2">The sequence shown here is derived from an EMBL/GenBank/DDBJ whole genome shotgun (WGS) entry which is preliminary data.</text>
</comment>
<accession>A0A1R3K982</accession>
<dbReference type="Gramene" id="OMP03641">
    <property type="protein sequence ID" value="OMP03641"/>
    <property type="gene ID" value="CCACVL1_02327"/>
</dbReference>
<keyword evidence="3" id="KW-1185">Reference proteome</keyword>
<evidence type="ECO:0000313" key="3">
    <source>
        <dbReference type="Proteomes" id="UP000188268"/>
    </source>
</evidence>
<dbReference type="OrthoDB" id="10384338at2759"/>
<keyword evidence="1" id="KW-0472">Membrane</keyword>
<reference evidence="2 3" key="1">
    <citation type="submission" date="2013-09" db="EMBL/GenBank/DDBJ databases">
        <title>Corchorus capsularis genome sequencing.</title>
        <authorList>
            <person name="Alam M."/>
            <person name="Haque M.S."/>
            <person name="Islam M.S."/>
            <person name="Emdad E.M."/>
            <person name="Islam M.M."/>
            <person name="Ahmed B."/>
            <person name="Halim A."/>
            <person name="Hossen Q.M.M."/>
            <person name="Hossain M.Z."/>
            <person name="Ahmed R."/>
            <person name="Khan M.M."/>
            <person name="Islam R."/>
            <person name="Rashid M.M."/>
            <person name="Khan S.A."/>
            <person name="Rahman M.S."/>
            <person name="Alam M."/>
        </authorList>
    </citation>
    <scope>NUCLEOTIDE SEQUENCE [LARGE SCALE GENOMIC DNA]</scope>
    <source>
        <strain evidence="3">cv. CVL-1</strain>
        <tissue evidence="2">Whole seedling</tissue>
    </source>
</reference>
<evidence type="ECO:0000313" key="2">
    <source>
        <dbReference type="EMBL" id="OMP03641.1"/>
    </source>
</evidence>
<sequence length="58" mass="6848">MYDAPFLKKSQSLKLHDTLLDRTIVPVITLVLTATLSIVWYLHRDDLLQRLAPESWRR</sequence>
<keyword evidence="1" id="KW-0812">Transmembrane</keyword>
<dbReference type="AlphaFoldDB" id="A0A1R3K982"/>
<feature type="transmembrane region" description="Helical" evidence="1">
    <location>
        <begin position="23"/>
        <end position="42"/>
    </location>
</feature>
<name>A0A1R3K982_COCAP</name>
<organism evidence="2 3">
    <name type="scientific">Corchorus capsularis</name>
    <name type="common">Jute</name>
    <dbReference type="NCBI Taxonomy" id="210143"/>
    <lineage>
        <taxon>Eukaryota</taxon>
        <taxon>Viridiplantae</taxon>
        <taxon>Streptophyta</taxon>
        <taxon>Embryophyta</taxon>
        <taxon>Tracheophyta</taxon>
        <taxon>Spermatophyta</taxon>
        <taxon>Magnoliopsida</taxon>
        <taxon>eudicotyledons</taxon>
        <taxon>Gunneridae</taxon>
        <taxon>Pentapetalae</taxon>
        <taxon>rosids</taxon>
        <taxon>malvids</taxon>
        <taxon>Malvales</taxon>
        <taxon>Malvaceae</taxon>
        <taxon>Grewioideae</taxon>
        <taxon>Apeibeae</taxon>
        <taxon>Corchorus</taxon>
    </lineage>
</organism>
<dbReference type="Proteomes" id="UP000188268">
    <property type="component" value="Unassembled WGS sequence"/>
</dbReference>
<protein>
    <submittedName>
        <fullName evidence="2">Uncharacterized protein</fullName>
    </submittedName>
</protein>
<proteinExistence type="predicted"/>
<gene>
    <name evidence="2" type="ORF">CCACVL1_02327</name>
</gene>